<reference evidence="1 2" key="1">
    <citation type="submission" date="2023-04" db="EMBL/GenBank/DDBJ databases">
        <title>Klugiella caeni sp. nov. isolated from the sludge of biochemical tank.</title>
        <authorList>
            <person name="Geng K."/>
        </authorList>
    </citation>
    <scope>NUCLEOTIDE SEQUENCE [LARGE SCALE GENOMIC DNA]</scope>
    <source>
        <strain evidence="1 2">YN-L-19</strain>
    </source>
</reference>
<dbReference type="GO" id="GO:0005524">
    <property type="term" value="F:ATP binding"/>
    <property type="evidence" value="ECO:0007669"/>
    <property type="project" value="UniProtKB-KW"/>
</dbReference>
<evidence type="ECO:0000313" key="2">
    <source>
        <dbReference type="Proteomes" id="UP001321506"/>
    </source>
</evidence>
<accession>A0AAW6T1U9</accession>
<keyword evidence="1" id="KW-0067">ATP-binding</keyword>
<keyword evidence="1" id="KW-0547">Nucleotide-binding</keyword>
<dbReference type="Gene3D" id="3.40.50.300">
    <property type="entry name" value="P-loop containing nucleotide triphosphate hydrolases"/>
    <property type="match status" value="1"/>
</dbReference>
<gene>
    <name evidence="1" type="ORF">QF206_02100</name>
</gene>
<protein>
    <submittedName>
        <fullName evidence="1">ATP-binding protein</fullName>
    </submittedName>
</protein>
<organism evidence="1 2">
    <name type="scientific">Ruicaihuangia caeni</name>
    <dbReference type="NCBI Taxonomy" id="3042517"/>
    <lineage>
        <taxon>Bacteria</taxon>
        <taxon>Bacillati</taxon>
        <taxon>Actinomycetota</taxon>
        <taxon>Actinomycetes</taxon>
        <taxon>Micrococcales</taxon>
        <taxon>Microbacteriaceae</taxon>
        <taxon>Ruicaihuangia</taxon>
    </lineage>
</organism>
<dbReference type="SUPFAM" id="SSF52540">
    <property type="entry name" value="P-loop containing nucleoside triphosphate hydrolases"/>
    <property type="match status" value="1"/>
</dbReference>
<sequence length="201" mass="22347">MLVEPAEASVYQREIEQQLDRLLSIREPLRMLIDGRAGSGKTEFARALVASLPGAQLVSLDYVYPGWGGLDEGSVQVAEELLSSTPRWLPWDWETLALADEWRMLDPDLPIVIEGAGAVSRLSRPKAHFAAWVTYPDAGRHKRAIDRDGDWFAPHWDMWAAQEERFIAREQPHTLVDIVIHGENSAEVGAHMGSTLAAALA</sequence>
<keyword evidence="2" id="KW-1185">Reference proteome</keyword>
<evidence type="ECO:0000313" key="1">
    <source>
        <dbReference type="EMBL" id="MDI2097762.1"/>
    </source>
</evidence>
<dbReference type="Proteomes" id="UP001321506">
    <property type="component" value="Unassembled WGS sequence"/>
</dbReference>
<proteinExistence type="predicted"/>
<comment type="caution">
    <text evidence="1">The sequence shown here is derived from an EMBL/GenBank/DDBJ whole genome shotgun (WGS) entry which is preliminary data.</text>
</comment>
<dbReference type="EMBL" id="JASATX010000001">
    <property type="protein sequence ID" value="MDI2097762.1"/>
    <property type="molecule type" value="Genomic_DNA"/>
</dbReference>
<dbReference type="RefSeq" id="WP_281487542.1">
    <property type="nucleotide sequence ID" value="NZ_JASATX010000001.1"/>
</dbReference>
<dbReference type="AlphaFoldDB" id="A0AAW6T1U9"/>
<dbReference type="InterPro" id="IPR027417">
    <property type="entry name" value="P-loop_NTPase"/>
</dbReference>
<name>A0AAW6T1U9_9MICO</name>